<keyword evidence="4" id="KW-0472">Membrane</keyword>
<protein>
    <recommendedName>
        <fullName evidence="6">SLC26A/SulP transporter domain-containing protein</fullName>
    </recommendedName>
</protein>
<evidence type="ECO:0000313" key="7">
    <source>
        <dbReference type="EMBL" id="TRM63097.1"/>
    </source>
</evidence>
<keyword evidence="2" id="KW-0812">Transmembrane</keyword>
<dbReference type="AlphaFoldDB" id="A0A550CE81"/>
<dbReference type="GO" id="GO:0016020">
    <property type="term" value="C:membrane"/>
    <property type="evidence" value="ECO:0007669"/>
    <property type="project" value="UniProtKB-SubCell"/>
</dbReference>
<evidence type="ECO:0000256" key="1">
    <source>
        <dbReference type="ARBA" id="ARBA00004141"/>
    </source>
</evidence>
<evidence type="ECO:0000256" key="5">
    <source>
        <dbReference type="SAM" id="MobiDB-lite"/>
    </source>
</evidence>
<proteinExistence type="predicted"/>
<evidence type="ECO:0000256" key="4">
    <source>
        <dbReference type="ARBA" id="ARBA00023136"/>
    </source>
</evidence>
<accession>A0A550CE81</accession>
<dbReference type="Pfam" id="PF00916">
    <property type="entry name" value="Sulfate_transp"/>
    <property type="match status" value="1"/>
</dbReference>
<comment type="caution">
    <text evidence="7">The sequence shown here is derived from an EMBL/GenBank/DDBJ whole genome shotgun (WGS) entry which is preliminary data.</text>
</comment>
<sequence>MDSGASLGTPGTPNSYRTRRRPQDARQHSPPKLTRLILARDACKLLDHMRWLQCRRNKDTAGSYPIKISKDDFISALAGELPVATIILLLKRIAISKSFSRVNGYKINQNQELIAIDVTNLVGSCFNA</sequence>
<feature type="region of interest" description="Disordered" evidence="5">
    <location>
        <begin position="1"/>
        <end position="31"/>
    </location>
</feature>
<feature type="domain" description="SLC26A/SulP transporter" evidence="6">
    <location>
        <begin position="70"/>
        <end position="127"/>
    </location>
</feature>
<dbReference type="STRING" id="97359.A0A550CE81"/>
<keyword evidence="8" id="KW-1185">Reference proteome</keyword>
<evidence type="ECO:0000256" key="3">
    <source>
        <dbReference type="ARBA" id="ARBA00022989"/>
    </source>
</evidence>
<organism evidence="7 8">
    <name type="scientific">Schizophyllum amplum</name>
    <dbReference type="NCBI Taxonomy" id="97359"/>
    <lineage>
        <taxon>Eukaryota</taxon>
        <taxon>Fungi</taxon>
        <taxon>Dikarya</taxon>
        <taxon>Basidiomycota</taxon>
        <taxon>Agaricomycotina</taxon>
        <taxon>Agaricomycetes</taxon>
        <taxon>Agaricomycetidae</taxon>
        <taxon>Agaricales</taxon>
        <taxon>Schizophyllaceae</taxon>
        <taxon>Schizophyllum</taxon>
    </lineage>
</organism>
<evidence type="ECO:0000313" key="8">
    <source>
        <dbReference type="Proteomes" id="UP000320762"/>
    </source>
</evidence>
<reference evidence="7 8" key="1">
    <citation type="journal article" date="2019" name="New Phytol.">
        <title>Comparative genomics reveals unique wood-decay strategies and fruiting body development in the Schizophyllaceae.</title>
        <authorList>
            <person name="Almasi E."/>
            <person name="Sahu N."/>
            <person name="Krizsan K."/>
            <person name="Balint B."/>
            <person name="Kovacs G.M."/>
            <person name="Kiss B."/>
            <person name="Cseklye J."/>
            <person name="Drula E."/>
            <person name="Henrissat B."/>
            <person name="Nagy I."/>
            <person name="Chovatia M."/>
            <person name="Adam C."/>
            <person name="LaButti K."/>
            <person name="Lipzen A."/>
            <person name="Riley R."/>
            <person name="Grigoriev I.V."/>
            <person name="Nagy L.G."/>
        </authorList>
    </citation>
    <scope>NUCLEOTIDE SEQUENCE [LARGE SCALE GENOMIC DNA]</scope>
    <source>
        <strain evidence="7 8">NL-1724</strain>
    </source>
</reference>
<gene>
    <name evidence="7" type="ORF">BD626DRAFT_569155</name>
</gene>
<name>A0A550CE81_9AGAR</name>
<dbReference type="EMBL" id="VDMD01000010">
    <property type="protein sequence ID" value="TRM63097.1"/>
    <property type="molecule type" value="Genomic_DNA"/>
</dbReference>
<evidence type="ECO:0000259" key="6">
    <source>
        <dbReference type="Pfam" id="PF00916"/>
    </source>
</evidence>
<evidence type="ECO:0000256" key="2">
    <source>
        <dbReference type="ARBA" id="ARBA00022692"/>
    </source>
</evidence>
<keyword evidence="3" id="KW-1133">Transmembrane helix</keyword>
<dbReference type="OrthoDB" id="288203at2759"/>
<comment type="subcellular location">
    <subcellularLocation>
        <location evidence="1">Membrane</location>
        <topology evidence="1">Multi-pass membrane protein</topology>
    </subcellularLocation>
</comment>
<dbReference type="Proteomes" id="UP000320762">
    <property type="component" value="Unassembled WGS sequence"/>
</dbReference>
<dbReference type="InterPro" id="IPR011547">
    <property type="entry name" value="SLC26A/SulP_dom"/>
</dbReference>